<feature type="transmembrane region" description="Helical" evidence="3">
    <location>
        <begin position="279"/>
        <end position="299"/>
    </location>
</feature>
<protein>
    <recommendedName>
        <fullName evidence="6">Ion transport domain-containing protein</fullName>
    </recommendedName>
</protein>
<dbReference type="PANTHER" id="PTHR45651">
    <property type="entry name" value="CYCLIC NUCLEOTIDE-GATED ION CHANNEL 15-RELATED-RELATED"/>
    <property type="match status" value="1"/>
</dbReference>
<feature type="region of interest" description="Disordered" evidence="2">
    <location>
        <begin position="46"/>
        <end position="73"/>
    </location>
</feature>
<sequence>MTNREDDHAPMLLGNIELPRFTARSASMSMPPSFAIEGAFTSHTRPLRSERAPEVNTVSGPLSRNRRHGVTRMQSRSNAVTPELFGDDSSYDCDVIYQFLLMQEEKCIVFNWSLAIGIAVVRSVTDFIYLLHMILQFRVAYVAPESRVVGAGDLVYQPKKVALNYLRDTFSWTCLLYCHFLREIQNLLTYSHILISSVSQMKVMILAVIPDHVGSWKANDVNNLLFVTLLLQYFPRIIRFVPLLGGKYASGFIFESAWANFVINLLMFVLAGHVVGSCWYLFGLLVRFLFIARIITLLLSEAS</sequence>
<evidence type="ECO:0000313" key="4">
    <source>
        <dbReference type="EMBL" id="KAG6534137.1"/>
    </source>
</evidence>
<keyword evidence="3" id="KW-1133">Transmembrane helix</keyword>
<dbReference type="GO" id="GO:0016020">
    <property type="term" value="C:membrane"/>
    <property type="evidence" value="ECO:0007669"/>
    <property type="project" value="UniProtKB-SubCell"/>
</dbReference>
<evidence type="ECO:0000256" key="2">
    <source>
        <dbReference type="SAM" id="MobiDB-lite"/>
    </source>
</evidence>
<evidence type="ECO:0000256" key="3">
    <source>
        <dbReference type="SAM" id="Phobius"/>
    </source>
</evidence>
<evidence type="ECO:0008006" key="6">
    <source>
        <dbReference type="Google" id="ProtNLM"/>
    </source>
</evidence>
<comment type="caution">
    <text evidence="4">The sequence shown here is derived from an EMBL/GenBank/DDBJ whole genome shotgun (WGS) entry which is preliminary data.</text>
</comment>
<keyword evidence="1" id="KW-0407">Ion channel</keyword>
<keyword evidence="1" id="KW-0406">Ion transport</keyword>
<accession>A0A8J5HY19</accession>
<dbReference type="Proteomes" id="UP000734854">
    <property type="component" value="Unassembled WGS sequence"/>
</dbReference>
<keyword evidence="3" id="KW-0472">Membrane</keyword>
<proteinExistence type="predicted"/>
<keyword evidence="5" id="KW-1185">Reference proteome</keyword>
<evidence type="ECO:0000256" key="1">
    <source>
        <dbReference type="ARBA" id="ARBA00023303"/>
    </source>
</evidence>
<dbReference type="EMBL" id="JACMSC010000002">
    <property type="protein sequence ID" value="KAG6534137.1"/>
    <property type="molecule type" value="Genomic_DNA"/>
</dbReference>
<reference evidence="4 5" key="1">
    <citation type="submission" date="2020-08" db="EMBL/GenBank/DDBJ databases">
        <title>Plant Genome Project.</title>
        <authorList>
            <person name="Zhang R.-G."/>
        </authorList>
    </citation>
    <scope>NUCLEOTIDE SEQUENCE [LARGE SCALE GENOMIC DNA]</scope>
    <source>
        <tissue evidence="4">Rhizome</tissue>
    </source>
</reference>
<name>A0A8J5HY19_ZINOF</name>
<keyword evidence="1" id="KW-0813">Transport</keyword>
<keyword evidence="3" id="KW-0812">Transmembrane</keyword>
<feature type="transmembrane region" description="Helical" evidence="3">
    <location>
        <begin position="109"/>
        <end position="131"/>
    </location>
</feature>
<dbReference type="PANTHER" id="PTHR45651:SF11">
    <property type="entry name" value="CYCLIC NUCLEOTIDE-GATED ION CHANNEL 20, CHLOROPLASTIC-RELATED"/>
    <property type="match status" value="1"/>
</dbReference>
<dbReference type="AlphaFoldDB" id="A0A8J5HY19"/>
<dbReference type="GO" id="GO:0034220">
    <property type="term" value="P:monoatomic ion transmembrane transport"/>
    <property type="evidence" value="ECO:0007669"/>
    <property type="project" value="UniProtKB-KW"/>
</dbReference>
<gene>
    <name evidence="4" type="ORF">ZIOFF_008021</name>
</gene>
<organism evidence="4 5">
    <name type="scientific">Zingiber officinale</name>
    <name type="common">Ginger</name>
    <name type="synonym">Amomum zingiber</name>
    <dbReference type="NCBI Taxonomy" id="94328"/>
    <lineage>
        <taxon>Eukaryota</taxon>
        <taxon>Viridiplantae</taxon>
        <taxon>Streptophyta</taxon>
        <taxon>Embryophyta</taxon>
        <taxon>Tracheophyta</taxon>
        <taxon>Spermatophyta</taxon>
        <taxon>Magnoliopsida</taxon>
        <taxon>Liliopsida</taxon>
        <taxon>Zingiberales</taxon>
        <taxon>Zingiberaceae</taxon>
        <taxon>Zingiber</taxon>
    </lineage>
</organism>
<evidence type="ECO:0000313" key="5">
    <source>
        <dbReference type="Proteomes" id="UP000734854"/>
    </source>
</evidence>